<dbReference type="InterPro" id="IPR013098">
    <property type="entry name" value="Ig_I-set"/>
</dbReference>
<dbReference type="AlphaFoldDB" id="A0A0K2SZ12"/>
<dbReference type="SMART" id="SM00409">
    <property type="entry name" value="IG"/>
    <property type="match status" value="2"/>
</dbReference>
<dbReference type="EMBL" id="HACA01001261">
    <property type="protein sequence ID" value="CDW18622.1"/>
    <property type="molecule type" value="Transcribed_RNA"/>
</dbReference>
<dbReference type="InterPro" id="IPR003598">
    <property type="entry name" value="Ig_sub2"/>
</dbReference>
<evidence type="ECO:0000256" key="1">
    <source>
        <dbReference type="SAM" id="MobiDB-lite"/>
    </source>
</evidence>
<evidence type="ECO:0000313" key="3">
    <source>
        <dbReference type="EMBL" id="CDW18622.1"/>
    </source>
</evidence>
<accession>A0A0K2SZ12</accession>
<dbReference type="GO" id="GO:0032589">
    <property type="term" value="C:neuron projection membrane"/>
    <property type="evidence" value="ECO:0007669"/>
    <property type="project" value="TreeGrafter"/>
</dbReference>
<dbReference type="Pfam" id="PF07679">
    <property type="entry name" value="I-set"/>
    <property type="match status" value="1"/>
</dbReference>
<feature type="domain" description="Ig-like" evidence="2">
    <location>
        <begin position="138"/>
        <end position="232"/>
    </location>
</feature>
<evidence type="ECO:0000259" key="2">
    <source>
        <dbReference type="PROSITE" id="PS50835"/>
    </source>
</evidence>
<dbReference type="InterPro" id="IPR036179">
    <property type="entry name" value="Ig-like_dom_sf"/>
</dbReference>
<feature type="region of interest" description="Disordered" evidence="1">
    <location>
        <begin position="1"/>
        <end position="20"/>
    </location>
</feature>
<dbReference type="OrthoDB" id="190835at2759"/>
<sequence>SHGQFPRNFHSSDLRGGASYSGRKSSFDTYFDQQESSQNITLLIGEMALLHCTLRNIGNKSVSWLRHRTHIPDLLALNNLTNSLDTRITAIHSHGSEEYVLRIKNVEIRDSGKYECQVGGSSPSDTIYKFIFLEVLEPVTRIIGGDDIYVDRGSTLNVTCVVSAGSRSPKYIFWSHNAKILLFDGSETSKIPYLPRDSKGRFYSRLIIRKIEHSHAGTYKCEPASSPIKTVHVHVLNGTVLAVANGEGNQSSSRSPPGELSNKPSNKIAAPVQQQKPDGGGTSGSFPHQPRYPLLILIIMVSLILQMES</sequence>
<dbReference type="Gene3D" id="2.60.40.10">
    <property type="entry name" value="Immunoglobulins"/>
    <property type="match status" value="2"/>
</dbReference>
<dbReference type="SUPFAM" id="SSF48726">
    <property type="entry name" value="Immunoglobulin"/>
    <property type="match status" value="2"/>
</dbReference>
<dbReference type="PANTHER" id="PTHR23279">
    <property type="entry name" value="DEFECTIVE PROBOSCIS EXTENSION RESPONSE DPR -RELATED"/>
    <property type="match status" value="1"/>
</dbReference>
<proteinExistence type="predicted"/>
<dbReference type="PROSITE" id="PS50835">
    <property type="entry name" value="IG_LIKE"/>
    <property type="match status" value="2"/>
</dbReference>
<dbReference type="CDD" id="cd00099">
    <property type="entry name" value="IgV"/>
    <property type="match status" value="1"/>
</dbReference>
<feature type="region of interest" description="Disordered" evidence="1">
    <location>
        <begin position="246"/>
        <end position="287"/>
    </location>
</feature>
<dbReference type="InterPro" id="IPR037448">
    <property type="entry name" value="Zig-8"/>
</dbReference>
<dbReference type="SMART" id="SM00408">
    <property type="entry name" value="IGc2"/>
    <property type="match status" value="2"/>
</dbReference>
<organism evidence="3">
    <name type="scientific">Lepeophtheirus salmonis</name>
    <name type="common">Salmon louse</name>
    <name type="synonym">Caligus salmonis</name>
    <dbReference type="NCBI Taxonomy" id="72036"/>
    <lineage>
        <taxon>Eukaryota</taxon>
        <taxon>Metazoa</taxon>
        <taxon>Ecdysozoa</taxon>
        <taxon>Arthropoda</taxon>
        <taxon>Crustacea</taxon>
        <taxon>Multicrustacea</taxon>
        <taxon>Hexanauplia</taxon>
        <taxon>Copepoda</taxon>
        <taxon>Siphonostomatoida</taxon>
        <taxon>Caligidae</taxon>
        <taxon>Lepeophtheirus</taxon>
    </lineage>
</organism>
<protein>
    <submittedName>
        <fullName evidence="3">Neurotriminlike [Nasonia vitripennis]</fullName>
    </submittedName>
</protein>
<feature type="domain" description="Ig-like" evidence="2">
    <location>
        <begin position="45"/>
        <end position="128"/>
    </location>
</feature>
<dbReference type="InterPro" id="IPR007110">
    <property type="entry name" value="Ig-like_dom"/>
</dbReference>
<feature type="non-terminal residue" evidence="3">
    <location>
        <position position="1"/>
    </location>
</feature>
<reference evidence="3" key="1">
    <citation type="submission" date="2014-05" db="EMBL/GenBank/DDBJ databases">
        <authorList>
            <person name="Chronopoulou M."/>
        </authorList>
    </citation>
    <scope>NUCLEOTIDE SEQUENCE</scope>
    <source>
        <tissue evidence="3">Whole organism</tissue>
    </source>
</reference>
<dbReference type="GO" id="GO:0050808">
    <property type="term" value="P:synapse organization"/>
    <property type="evidence" value="ECO:0007669"/>
    <property type="project" value="TreeGrafter"/>
</dbReference>
<name>A0A0K2SZ12_LEPSM</name>
<dbReference type="PANTHER" id="PTHR23279:SF46">
    <property type="entry name" value="DEFECTIVE PROBOSCIS EXTENSION RESPONSE 10, ISOFORM A-RELATED"/>
    <property type="match status" value="1"/>
</dbReference>
<dbReference type="InterPro" id="IPR003599">
    <property type="entry name" value="Ig_sub"/>
</dbReference>
<dbReference type="Pfam" id="PF13927">
    <property type="entry name" value="Ig_3"/>
    <property type="match status" value="1"/>
</dbReference>
<dbReference type="InterPro" id="IPR013783">
    <property type="entry name" value="Ig-like_fold"/>
</dbReference>